<dbReference type="CDD" id="cd00303">
    <property type="entry name" value="retropepsin_like"/>
    <property type="match status" value="1"/>
</dbReference>
<dbReference type="SUPFAM" id="SSF50630">
    <property type="entry name" value="Acid proteases"/>
    <property type="match status" value="1"/>
</dbReference>
<reference evidence="3" key="1">
    <citation type="journal article" date="2014" name="Proc. Natl. Acad. Sci. U.S.A.">
        <title>Extensive sampling of basidiomycete genomes demonstrates inadequacy of the white-rot/brown-rot paradigm for wood decay fungi.</title>
        <authorList>
            <person name="Riley R."/>
            <person name="Salamov A.A."/>
            <person name="Brown D.W."/>
            <person name="Nagy L.G."/>
            <person name="Floudas D."/>
            <person name="Held B.W."/>
            <person name="Levasseur A."/>
            <person name="Lombard V."/>
            <person name="Morin E."/>
            <person name="Otillar R."/>
            <person name="Lindquist E.A."/>
            <person name="Sun H."/>
            <person name="LaButti K.M."/>
            <person name="Schmutz J."/>
            <person name="Jabbour D."/>
            <person name="Luo H."/>
            <person name="Baker S.E."/>
            <person name="Pisabarro A.G."/>
            <person name="Walton J.D."/>
            <person name="Blanchette R.A."/>
            <person name="Henrissat B."/>
            <person name="Martin F."/>
            <person name="Cullen D."/>
            <person name="Hibbett D.S."/>
            <person name="Grigoriev I.V."/>
        </authorList>
    </citation>
    <scope>NUCLEOTIDE SEQUENCE [LARGE SCALE GENOMIC DNA]</scope>
    <source>
        <strain evidence="3">CBS 339.88</strain>
    </source>
</reference>
<feature type="compositionally biased region" description="Polar residues" evidence="1">
    <location>
        <begin position="267"/>
        <end position="277"/>
    </location>
</feature>
<evidence type="ECO:0000313" key="3">
    <source>
        <dbReference type="Proteomes" id="UP000027222"/>
    </source>
</evidence>
<sequence>MSKTGPLEVAMGQAVYNSAHSPKNDEVLIKLKMNYGGQVITAIIDTGSQLNVVSKKVAEEYFQLPIDLSKSTHMMDANGGEGVLFGLIEGVPLTCGGATTHANLYVGTHLPFQLLLGRPWQRGNFVSIDERVNGTYLVFKDPESLRPRFEILVTADAITPRTFQPFKPMKQVNSITVAAEPTPEEFDLDDLLRFEEFLGLGSTETEQAPPKLIGTTYDIQHYLRKIDPLSQLLGRQDKIDLMPILEPLFMNGKATEPRDGLEPNVPMNPNNDLYPTNETRDKNSTPDTKISDTECQTPENSKESPKLQVSSTDEIPEHIRYLELYPLETLLEDSEINEPQKGKAEDATNTIIQATEIEKEYKRPIEIQEKHQEMSSTSTMIFHNAESQMYAEAAIAVKHATRVLRTSVDQPDRLVPLSLDARHAMLIGIGHANGAPAAFGEFALHNVTLQTTCNGTPVTIEGFAYLQLHFPDGDRRILDLFPREPPAPANSDDDPSDTATGDLNPDQVSTDSSDASLPWSDLSSHQPSNSQAELAQSIVEDPPPLVTAHTESTADAAGQAAIAADVASGPPSGDVEGDPGPEKERRRSVERGQGSTGDTYRALPSLGSGRALARDRRGSSQASR</sequence>
<accession>A0A067S4R0</accession>
<keyword evidence="3" id="KW-1185">Reference proteome</keyword>
<name>A0A067S4R0_GALM3</name>
<feature type="compositionally biased region" description="Basic and acidic residues" evidence="1">
    <location>
        <begin position="278"/>
        <end position="292"/>
    </location>
</feature>
<feature type="region of interest" description="Disordered" evidence="1">
    <location>
        <begin position="253"/>
        <end position="312"/>
    </location>
</feature>
<feature type="compositionally biased region" description="Low complexity" evidence="1">
    <location>
        <begin position="554"/>
        <end position="567"/>
    </location>
</feature>
<organism evidence="2 3">
    <name type="scientific">Galerina marginata (strain CBS 339.88)</name>
    <dbReference type="NCBI Taxonomy" id="685588"/>
    <lineage>
        <taxon>Eukaryota</taxon>
        <taxon>Fungi</taxon>
        <taxon>Dikarya</taxon>
        <taxon>Basidiomycota</taxon>
        <taxon>Agaricomycotina</taxon>
        <taxon>Agaricomycetes</taxon>
        <taxon>Agaricomycetidae</taxon>
        <taxon>Agaricales</taxon>
        <taxon>Agaricineae</taxon>
        <taxon>Strophariaceae</taxon>
        <taxon>Galerina</taxon>
    </lineage>
</organism>
<feature type="region of interest" description="Disordered" evidence="1">
    <location>
        <begin position="477"/>
        <end position="624"/>
    </location>
</feature>
<feature type="compositionally biased region" description="Polar residues" evidence="1">
    <location>
        <begin position="498"/>
        <end position="534"/>
    </location>
</feature>
<feature type="compositionally biased region" description="Basic and acidic residues" evidence="1">
    <location>
        <begin position="580"/>
        <end position="590"/>
    </location>
</feature>
<dbReference type="AlphaFoldDB" id="A0A067S4R0"/>
<dbReference type="HOGENOM" id="CLU_438070_0_0_1"/>
<proteinExistence type="predicted"/>
<protein>
    <submittedName>
        <fullName evidence="2">Uncharacterized protein</fullName>
    </submittedName>
</protein>
<dbReference type="EMBL" id="KL142727">
    <property type="protein sequence ID" value="KDR64857.1"/>
    <property type="molecule type" value="Genomic_DNA"/>
</dbReference>
<dbReference type="OrthoDB" id="5535068at2759"/>
<evidence type="ECO:0000256" key="1">
    <source>
        <dbReference type="SAM" id="MobiDB-lite"/>
    </source>
</evidence>
<evidence type="ECO:0000313" key="2">
    <source>
        <dbReference type="EMBL" id="KDR64857.1"/>
    </source>
</evidence>
<dbReference type="STRING" id="685588.A0A067S4R0"/>
<dbReference type="Gene3D" id="2.40.70.10">
    <property type="entry name" value="Acid Proteases"/>
    <property type="match status" value="1"/>
</dbReference>
<dbReference type="InterPro" id="IPR021109">
    <property type="entry name" value="Peptidase_aspartic_dom_sf"/>
</dbReference>
<dbReference type="Proteomes" id="UP000027222">
    <property type="component" value="Unassembled WGS sequence"/>
</dbReference>
<gene>
    <name evidence="2" type="ORF">GALMADRAFT_149233</name>
</gene>